<dbReference type="Proteomes" id="UP000014174">
    <property type="component" value="Unassembled WGS sequence"/>
</dbReference>
<reference evidence="1 2" key="1">
    <citation type="journal article" date="2013" name="Genome Announc.">
        <title>Draft Genome Sequence of Arcticibacter svalbardensis Strain MN12-7T, a Member of the Family Sphingobacteriaceae Isolated from an Arctic Soil Sample.</title>
        <authorList>
            <person name="Shivaji S."/>
            <person name="Ara S."/>
            <person name="Prasad S."/>
            <person name="Manasa B.P."/>
            <person name="Begum Z."/>
            <person name="Singh A."/>
            <person name="Kumar Pinnaka A."/>
        </authorList>
    </citation>
    <scope>NUCLEOTIDE SEQUENCE [LARGE SCALE GENOMIC DNA]</scope>
    <source>
        <strain evidence="1 2">MN12-7</strain>
    </source>
</reference>
<gene>
    <name evidence="1" type="ORF">ADIARSV_3757</name>
</gene>
<evidence type="ECO:0000313" key="1">
    <source>
        <dbReference type="EMBL" id="EOR93068.1"/>
    </source>
</evidence>
<dbReference type="RefSeq" id="WP_016196982.1">
    <property type="nucleotide sequence ID" value="NZ_AQPN01000131.1"/>
</dbReference>
<dbReference type="EMBL" id="AQPN01000131">
    <property type="protein sequence ID" value="EOR93068.1"/>
    <property type="molecule type" value="Genomic_DNA"/>
</dbReference>
<keyword evidence="2" id="KW-1185">Reference proteome</keyword>
<dbReference type="AlphaFoldDB" id="R9GMW4"/>
<comment type="caution">
    <text evidence="1">The sequence shown here is derived from an EMBL/GenBank/DDBJ whole genome shotgun (WGS) entry which is preliminary data.</text>
</comment>
<name>R9GMW4_9SPHI</name>
<accession>R9GMW4</accession>
<dbReference type="OrthoDB" id="980465at2"/>
<protein>
    <submittedName>
        <fullName evidence="1">Uncharacterized protein</fullName>
    </submittedName>
</protein>
<dbReference type="STRING" id="1150600.ADIARSV_3757"/>
<sequence>MKISYQIVISSLFLGATTCLFSCTSTTVDKKQVKDAVAKVVLPQPFHVHKVVEIKPGLTLDILSWGRGAKSAAAYLILRSDSLNNEYKSITGELDGKITDAWNMDMDSDGNPEVFIQAVGTEKDHYLSLYVYEFSENGSYKELKFPDLTNSTKKLYRGKDLLYIKDGSLFREFSLFDESDTAGTKPTGKKLLEYSIRGNSFSVNEIKTDKKAD</sequence>
<proteinExistence type="predicted"/>
<evidence type="ECO:0000313" key="2">
    <source>
        <dbReference type="Proteomes" id="UP000014174"/>
    </source>
</evidence>
<organism evidence="1 2">
    <name type="scientific">Arcticibacter svalbardensis MN12-7</name>
    <dbReference type="NCBI Taxonomy" id="1150600"/>
    <lineage>
        <taxon>Bacteria</taxon>
        <taxon>Pseudomonadati</taxon>
        <taxon>Bacteroidota</taxon>
        <taxon>Sphingobacteriia</taxon>
        <taxon>Sphingobacteriales</taxon>
        <taxon>Sphingobacteriaceae</taxon>
        <taxon>Arcticibacter</taxon>
    </lineage>
</organism>
<dbReference type="eggNOG" id="ENOG5032VNC">
    <property type="taxonomic scope" value="Bacteria"/>
</dbReference>